<protein>
    <recommendedName>
        <fullName evidence="12">C2H2-type domain-containing protein</fullName>
    </recommendedName>
</protein>
<evidence type="ECO:0000256" key="7">
    <source>
        <dbReference type="ARBA" id="ARBA00023015"/>
    </source>
</evidence>
<dbReference type="InterPro" id="IPR036236">
    <property type="entry name" value="Znf_C2H2_sf"/>
</dbReference>
<comment type="subcellular location">
    <subcellularLocation>
        <location evidence="1">Nucleus</location>
    </subcellularLocation>
</comment>
<dbReference type="Proteomes" id="UP001304895">
    <property type="component" value="Unassembled WGS sequence"/>
</dbReference>
<evidence type="ECO:0000256" key="9">
    <source>
        <dbReference type="ARBA" id="ARBA00023163"/>
    </source>
</evidence>
<dbReference type="PANTHER" id="PTHR24404:SF110">
    <property type="entry name" value="C2H2-TYPE DOMAIN-CONTAINING PROTEIN"/>
    <property type="match status" value="1"/>
</dbReference>
<keyword evidence="14" id="KW-1185">Reference proteome</keyword>
<evidence type="ECO:0000256" key="11">
    <source>
        <dbReference type="PROSITE-ProRule" id="PRU00042"/>
    </source>
</evidence>
<feature type="domain" description="C2H2-type" evidence="12">
    <location>
        <begin position="54"/>
        <end position="81"/>
    </location>
</feature>
<proteinExistence type="inferred from homology"/>
<keyword evidence="3" id="KW-0479">Metal-binding</keyword>
<keyword evidence="5 11" id="KW-0863">Zinc-finger</keyword>
<reference evidence="13" key="2">
    <citation type="submission" date="2023-05" db="EMBL/GenBank/DDBJ databases">
        <authorList>
            <consortium name="Lawrence Berkeley National Laboratory"/>
            <person name="Steindorff A."/>
            <person name="Hensen N."/>
            <person name="Bonometti L."/>
            <person name="Westerberg I."/>
            <person name="Brannstrom I.O."/>
            <person name="Guillou S."/>
            <person name="Cros-Aarteil S."/>
            <person name="Calhoun S."/>
            <person name="Haridas S."/>
            <person name="Kuo A."/>
            <person name="Mondo S."/>
            <person name="Pangilinan J."/>
            <person name="Riley R."/>
            <person name="Labutti K."/>
            <person name="Andreopoulos B."/>
            <person name="Lipzen A."/>
            <person name="Chen C."/>
            <person name="Yanf M."/>
            <person name="Daum C."/>
            <person name="Ng V."/>
            <person name="Clum A."/>
            <person name="Ohm R."/>
            <person name="Martin F."/>
            <person name="Silar P."/>
            <person name="Natvig D."/>
            <person name="Lalanne C."/>
            <person name="Gautier V."/>
            <person name="Ament-Velasquez S.L."/>
            <person name="Kruys A."/>
            <person name="Hutchinson M.I."/>
            <person name="Powell A.J."/>
            <person name="Barry K."/>
            <person name="Miller A.N."/>
            <person name="Grigoriev I.V."/>
            <person name="Debuchy R."/>
            <person name="Gladieux P."/>
            <person name="Thoren M.H."/>
            <person name="Johannesson H."/>
        </authorList>
    </citation>
    <scope>NUCLEOTIDE SEQUENCE</scope>
    <source>
        <strain evidence="13">CBS 123565</strain>
    </source>
</reference>
<dbReference type="InterPro" id="IPR050589">
    <property type="entry name" value="Ikaros_C2H2-ZF"/>
</dbReference>
<dbReference type="GO" id="GO:0008270">
    <property type="term" value="F:zinc ion binding"/>
    <property type="evidence" value="ECO:0007669"/>
    <property type="project" value="UniProtKB-KW"/>
</dbReference>
<evidence type="ECO:0000313" key="14">
    <source>
        <dbReference type="Proteomes" id="UP001304895"/>
    </source>
</evidence>
<evidence type="ECO:0000256" key="6">
    <source>
        <dbReference type="ARBA" id="ARBA00022833"/>
    </source>
</evidence>
<comment type="similarity">
    <text evidence="2">Belongs to the krueppel C2H2-type zinc-finger protein family.</text>
</comment>
<dbReference type="GO" id="GO:0005634">
    <property type="term" value="C:nucleus"/>
    <property type="evidence" value="ECO:0007669"/>
    <property type="project" value="UniProtKB-SubCell"/>
</dbReference>
<evidence type="ECO:0000256" key="10">
    <source>
        <dbReference type="ARBA" id="ARBA00023242"/>
    </source>
</evidence>
<dbReference type="GO" id="GO:0003700">
    <property type="term" value="F:DNA-binding transcription factor activity"/>
    <property type="evidence" value="ECO:0007669"/>
    <property type="project" value="TreeGrafter"/>
</dbReference>
<evidence type="ECO:0000256" key="5">
    <source>
        <dbReference type="ARBA" id="ARBA00022771"/>
    </source>
</evidence>
<dbReference type="SMART" id="SM00355">
    <property type="entry name" value="ZnF_C2H2"/>
    <property type="match status" value="1"/>
</dbReference>
<sequence>MPPYQGHPSYAQPPLLLLLPSVPPLPSTTGAYADSPPAVEYAETREALPLHRPFRCDICSQCFSRNHDLKRHQRVHVAAKPFRCPRCSKHFSRKDALKVPMDAPARRRRRCLLLC</sequence>
<keyword evidence="10" id="KW-0539">Nucleus</keyword>
<dbReference type="PROSITE" id="PS00028">
    <property type="entry name" value="ZINC_FINGER_C2H2_1"/>
    <property type="match status" value="1"/>
</dbReference>
<dbReference type="GO" id="GO:0000978">
    <property type="term" value="F:RNA polymerase II cis-regulatory region sequence-specific DNA binding"/>
    <property type="evidence" value="ECO:0007669"/>
    <property type="project" value="TreeGrafter"/>
</dbReference>
<keyword evidence="4" id="KW-0677">Repeat</keyword>
<dbReference type="SUPFAM" id="SSF57667">
    <property type="entry name" value="beta-beta-alpha zinc fingers"/>
    <property type="match status" value="1"/>
</dbReference>
<evidence type="ECO:0000256" key="2">
    <source>
        <dbReference type="ARBA" id="ARBA00006991"/>
    </source>
</evidence>
<reference evidence="13" key="1">
    <citation type="journal article" date="2023" name="Mol. Phylogenet. Evol.">
        <title>Genome-scale phylogeny and comparative genomics of the fungal order Sordariales.</title>
        <authorList>
            <person name="Hensen N."/>
            <person name="Bonometti L."/>
            <person name="Westerberg I."/>
            <person name="Brannstrom I.O."/>
            <person name="Guillou S."/>
            <person name="Cros-Aarteil S."/>
            <person name="Calhoun S."/>
            <person name="Haridas S."/>
            <person name="Kuo A."/>
            <person name="Mondo S."/>
            <person name="Pangilinan J."/>
            <person name="Riley R."/>
            <person name="LaButti K."/>
            <person name="Andreopoulos B."/>
            <person name="Lipzen A."/>
            <person name="Chen C."/>
            <person name="Yan M."/>
            <person name="Daum C."/>
            <person name="Ng V."/>
            <person name="Clum A."/>
            <person name="Steindorff A."/>
            <person name="Ohm R.A."/>
            <person name="Martin F."/>
            <person name="Silar P."/>
            <person name="Natvig D.O."/>
            <person name="Lalanne C."/>
            <person name="Gautier V."/>
            <person name="Ament-Velasquez S.L."/>
            <person name="Kruys A."/>
            <person name="Hutchinson M.I."/>
            <person name="Powell A.J."/>
            <person name="Barry K."/>
            <person name="Miller A.N."/>
            <person name="Grigoriev I.V."/>
            <person name="Debuchy R."/>
            <person name="Gladieux P."/>
            <person name="Hiltunen Thoren M."/>
            <person name="Johannesson H."/>
        </authorList>
    </citation>
    <scope>NUCLEOTIDE SEQUENCE</scope>
    <source>
        <strain evidence="13">CBS 123565</strain>
    </source>
</reference>
<dbReference type="EMBL" id="MU853419">
    <property type="protein sequence ID" value="KAK4132190.1"/>
    <property type="molecule type" value="Genomic_DNA"/>
</dbReference>
<keyword evidence="9" id="KW-0804">Transcription</keyword>
<dbReference type="Pfam" id="PF00096">
    <property type="entry name" value="zf-C2H2"/>
    <property type="match status" value="2"/>
</dbReference>
<dbReference type="PROSITE" id="PS50157">
    <property type="entry name" value="ZINC_FINGER_C2H2_2"/>
    <property type="match status" value="1"/>
</dbReference>
<dbReference type="InterPro" id="IPR013087">
    <property type="entry name" value="Znf_C2H2_type"/>
</dbReference>
<dbReference type="Gene3D" id="3.30.160.60">
    <property type="entry name" value="Classic Zinc Finger"/>
    <property type="match status" value="2"/>
</dbReference>
<evidence type="ECO:0000256" key="1">
    <source>
        <dbReference type="ARBA" id="ARBA00004123"/>
    </source>
</evidence>
<keyword evidence="7" id="KW-0805">Transcription regulation</keyword>
<evidence type="ECO:0000256" key="4">
    <source>
        <dbReference type="ARBA" id="ARBA00022737"/>
    </source>
</evidence>
<dbReference type="GO" id="GO:0006357">
    <property type="term" value="P:regulation of transcription by RNA polymerase II"/>
    <property type="evidence" value="ECO:0007669"/>
    <property type="project" value="TreeGrafter"/>
</dbReference>
<keyword evidence="8" id="KW-0238">DNA-binding</keyword>
<evidence type="ECO:0000313" key="13">
    <source>
        <dbReference type="EMBL" id="KAK4132190.1"/>
    </source>
</evidence>
<dbReference type="FunFam" id="3.30.160.60:FF:001156">
    <property type="entry name" value="Zinc finger protein 407"/>
    <property type="match status" value="1"/>
</dbReference>
<evidence type="ECO:0000259" key="12">
    <source>
        <dbReference type="PROSITE" id="PS50157"/>
    </source>
</evidence>
<keyword evidence="6" id="KW-0862">Zinc</keyword>
<evidence type="ECO:0000256" key="3">
    <source>
        <dbReference type="ARBA" id="ARBA00022723"/>
    </source>
</evidence>
<gene>
    <name evidence="13" type="ORF">BT67DRAFT_386270</name>
</gene>
<evidence type="ECO:0000256" key="8">
    <source>
        <dbReference type="ARBA" id="ARBA00023125"/>
    </source>
</evidence>
<organism evidence="13 14">
    <name type="scientific">Trichocladium antarcticum</name>
    <dbReference type="NCBI Taxonomy" id="1450529"/>
    <lineage>
        <taxon>Eukaryota</taxon>
        <taxon>Fungi</taxon>
        <taxon>Dikarya</taxon>
        <taxon>Ascomycota</taxon>
        <taxon>Pezizomycotina</taxon>
        <taxon>Sordariomycetes</taxon>
        <taxon>Sordariomycetidae</taxon>
        <taxon>Sordariales</taxon>
        <taxon>Chaetomiaceae</taxon>
        <taxon>Trichocladium</taxon>
    </lineage>
</organism>
<dbReference type="AlphaFoldDB" id="A0AAN6UGB0"/>
<comment type="caution">
    <text evidence="13">The sequence shown here is derived from an EMBL/GenBank/DDBJ whole genome shotgun (WGS) entry which is preliminary data.</text>
</comment>
<accession>A0AAN6UGB0</accession>
<dbReference type="PANTHER" id="PTHR24404">
    <property type="entry name" value="ZINC FINGER PROTEIN"/>
    <property type="match status" value="1"/>
</dbReference>
<name>A0AAN6UGB0_9PEZI</name>